<dbReference type="PRINTS" id="PR00862">
    <property type="entry name" value="PROLIGOPTASE"/>
</dbReference>
<dbReference type="Gene3D" id="3.40.50.1820">
    <property type="entry name" value="alpha/beta hydrolase"/>
    <property type="match status" value="1"/>
</dbReference>
<feature type="domain" description="Peptidase S9 prolyl oligopeptidase catalytic" evidence="7">
    <location>
        <begin position="492"/>
        <end position="701"/>
    </location>
</feature>
<evidence type="ECO:0000256" key="3">
    <source>
        <dbReference type="ARBA" id="ARBA00022801"/>
    </source>
</evidence>
<evidence type="ECO:0000256" key="1">
    <source>
        <dbReference type="ARBA" id="ARBA00005228"/>
    </source>
</evidence>
<evidence type="ECO:0000313" key="9">
    <source>
        <dbReference type="EMBL" id="RAJ02543.1"/>
    </source>
</evidence>
<reference evidence="9 10" key="1">
    <citation type="submission" date="2018-06" db="EMBL/GenBank/DDBJ databases">
        <title>Genomic Encyclopedia of Archaeal and Bacterial Type Strains, Phase II (KMG-II): from individual species to whole genera.</title>
        <authorList>
            <person name="Goeker M."/>
        </authorList>
    </citation>
    <scope>NUCLEOTIDE SEQUENCE [LARGE SCALE GENOMIC DNA]</scope>
    <source>
        <strain evidence="9 10">DSM 23857</strain>
    </source>
</reference>
<dbReference type="Pfam" id="PF02897">
    <property type="entry name" value="Peptidase_S9_N"/>
    <property type="match status" value="1"/>
</dbReference>
<dbReference type="InterPro" id="IPR023302">
    <property type="entry name" value="Pept_S9A_N"/>
</dbReference>
<evidence type="ECO:0000256" key="4">
    <source>
        <dbReference type="ARBA" id="ARBA00022825"/>
    </source>
</evidence>
<feature type="domain" description="Peptidase S9A N-terminal" evidence="8">
    <location>
        <begin position="35"/>
        <end position="431"/>
    </location>
</feature>
<organism evidence="9 10">
    <name type="scientific">Chitinophaga skermanii</name>
    <dbReference type="NCBI Taxonomy" id="331697"/>
    <lineage>
        <taxon>Bacteria</taxon>
        <taxon>Pseudomonadati</taxon>
        <taxon>Bacteroidota</taxon>
        <taxon>Chitinophagia</taxon>
        <taxon>Chitinophagales</taxon>
        <taxon>Chitinophagaceae</taxon>
        <taxon>Chitinophaga</taxon>
    </lineage>
</organism>
<dbReference type="FunFam" id="3.40.50.1820:FF:000005">
    <property type="entry name" value="Prolyl endopeptidase"/>
    <property type="match status" value="1"/>
</dbReference>
<dbReference type="PANTHER" id="PTHR11757">
    <property type="entry name" value="PROTEASE FAMILY S9A OLIGOPEPTIDASE"/>
    <property type="match status" value="1"/>
</dbReference>
<dbReference type="GO" id="GO:0006508">
    <property type="term" value="P:proteolysis"/>
    <property type="evidence" value="ECO:0007669"/>
    <property type="project" value="UniProtKB-KW"/>
</dbReference>
<dbReference type="Pfam" id="PF00326">
    <property type="entry name" value="Peptidase_S9"/>
    <property type="match status" value="1"/>
</dbReference>
<dbReference type="Gene3D" id="2.130.10.120">
    <property type="entry name" value="Prolyl oligopeptidase, N-terminal domain"/>
    <property type="match status" value="1"/>
</dbReference>
<evidence type="ECO:0000313" key="10">
    <source>
        <dbReference type="Proteomes" id="UP000249547"/>
    </source>
</evidence>
<dbReference type="EMBL" id="QLLL01000006">
    <property type="protein sequence ID" value="RAJ02543.1"/>
    <property type="molecule type" value="Genomic_DNA"/>
</dbReference>
<evidence type="ECO:0000256" key="5">
    <source>
        <dbReference type="ARBA" id="ARBA00060121"/>
    </source>
</evidence>
<proteinExistence type="inferred from homology"/>
<comment type="similarity">
    <text evidence="1">Belongs to the peptidase S9A family.</text>
</comment>
<dbReference type="PANTHER" id="PTHR11757:SF19">
    <property type="entry name" value="PROLYL ENDOPEPTIDASE-LIKE"/>
    <property type="match status" value="1"/>
</dbReference>
<keyword evidence="3" id="KW-0378">Hydrolase</keyword>
<evidence type="ECO:0000256" key="6">
    <source>
        <dbReference type="ARBA" id="ARBA00081187"/>
    </source>
</evidence>
<keyword evidence="2" id="KW-0645">Protease</keyword>
<keyword evidence="10" id="KW-1185">Reference proteome</keyword>
<gene>
    <name evidence="9" type="ORF">LX64_03563</name>
</gene>
<evidence type="ECO:0000259" key="7">
    <source>
        <dbReference type="Pfam" id="PF00326"/>
    </source>
</evidence>
<dbReference type="RefSeq" id="WP_111598973.1">
    <property type="nucleotide sequence ID" value="NZ_QLLL01000006.1"/>
</dbReference>
<keyword evidence="4" id="KW-0720">Serine protease</keyword>
<name>A0A327QGT7_9BACT</name>
<dbReference type="InterPro" id="IPR029058">
    <property type="entry name" value="AB_hydrolase_fold"/>
</dbReference>
<evidence type="ECO:0000259" key="8">
    <source>
        <dbReference type="Pfam" id="PF02897"/>
    </source>
</evidence>
<accession>A0A327QGT7</accession>
<comment type="function">
    <text evidence="5">Cleaves peptide bonds on the C-terminal side of prolyl residues within peptides that are up to approximately 30 amino acids long. Has an absolute requirement for an X-Pro bond in the trans configuration immediately preceding the Pro-Y scissible bond.</text>
</comment>
<dbReference type="PROSITE" id="PS51257">
    <property type="entry name" value="PROKAR_LIPOPROTEIN"/>
    <property type="match status" value="1"/>
</dbReference>
<dbReference type="GO" id="GO:0004252">
    <property type="term" value="F:serine-type endopeptidase activity"/>
    <property type="evidence" value="ECO:0007669"/>
    <property type="project" value="InterPro"/>
</dbReference>
<comment type="caution">
    <text evidence="9">The sequence shown here is derived from an EMBL/GenBank/DDBJ whole genome shotgun (WGS) entry which is preliminary data.</text>
</comment>
<dbReference type="InterPro" id="IPR051543">
    <property type="entry name" value="Serine_Peptidase_S9A"/>
</dbReference>
<dbReference type="OrthoDB" id="9801421at2"/>
<dbReference type="InterPro" id="IPR001375">
    <property type="entry name" value="Peptidase_S9_cat"/>
</dbReference>
<dbReference type="SUPFAM" id="SSF53474">
    <property type="entry name" value="alpha/beta-Hydrolases"/>
    <property type="match status" value="1"/>
</dbReference>
<dbReference type="AlphaFoldDB" id="A0A327QGT7"/>
<dbReference type="Proteomes" id="UP000249547">
    <property type="component" value="Unassembled WGS sequence"/>
</dbReference>
<dbReference type="InterPro" id="IPR002470">
    <property type="entry name" value="Peptidase_S9A"/>
</dbReference>
<evidence type="ECO:0000256" key="2">
    <source>
        <dbReference type="ARBA" id="ARBA00022670"/>
    </source>
</evidence>
<protein>
    <recommendedName>
        <fullName evidence="6">Proline-specific endopeptidase</fullName>
    </recommendedName>
</protein>
<dbReference type="SUPFAM" id="SSF50993">
    <property type="entry name" value="Peptidase/esterase 'gauge' domain"/>
    <property type="match status" value="1"/>
</dbReference>
<sequence length="708" mass="80878">MKQLLPIIALAALCACNAPSKEKKMNMDIKPPVAEKIPKQLVEHGDTRVDNYYWLNERENPKVLAYLDAENKYLDTMMAHTKTLQDKLFNEMKGRIKETDESVPVLDNGYFYYTRYEEGKEYPIFCRKQGSLEAKEEVMLDVNVMAAGHGYYSVSGVRVSPDNNLLLYGVDDVGRRNYTMHVKNLSTGETYTDQIPKLTGNWVWANDNKTIYYAKKDTVTLRSESIYVHTLGNDAAKDKLVYHEKDETFTVWLDQTKSKKYIVINSESTVSTEARILDANKPGGQFTVFQPREKDHLYYIDHRENEFYIITDWEAKNSRIMTANETQFGKQYWKEFVAHRADVLLEGIELFKDYIVIKERKGGLAQMRIMHPTNKQEHYLDFGEAAYVASVGANPEYDTKVLRYNYASLVTPNSTFDYNMDTREKELKKQQEVLGGYDPKNYTIERVSAKAKDGTEVPISIVYKKGFKKDGNGPLLMYGYGSYGSSTEAGFNSNRISLLDRGFAYAIAHIRGGQEMGRQWYDDGKMFKKKNTFTDFIDCADYLVKEKYTSSQHLYALGGSAGGLLMGAIINMRPELWHGVIAAVPFVDVVTTMLDESIPLTTGEFDEWGNPKNKDSYDYMKSYSPYDNVEKKAYPNMLVTTGLHDSQVQYFEPAKWVAKLRDMKTDNNVLLFKTNMEAGHGGASGRFTALKEVALQYAFMLDLEGISK</sequence>